<feature type="region of interest" description="Disordered" evidence="1">
    <location>
        <begin position="98"/>
        <end position="117"/>
    </location>
</feature>
<dbReference type="Proteomes" id="UP000218231">
    <property type="component" value="Unassembled WGS sequence"/>
</dbReference>
<comment type="caution">
    <text evidence="2">The sequence shown here is derived from an EMBL/GenBank/DDBJ whole genome shotgun (WGS) entry which is preliminary data.</text>
</comment>
<dbReference type="EMBL" id="LIAE01007476">
    <property type="protein sequence ID" value="PAV79050.1"/>
    <property type="molecule type" value="Genomic_DNA"/>
</dbReference>
<name>A0A2A2KYR2_9BILA</name>
<dbReference type="AlphaFoldDB" id="A0A2A2KYR2"/>
<proteinExistence type="predicted"/>
<accession>A0A2A2KYR2</accession>
<protein>
    <submittedName>
        <fullName evidence="2">Uncharacterized protein</fullName>
    </submittedName>
</protein>
<reference evidence="2 3" key="1">
    <citation type="journal article" date="2017" name="Curr. Biol.">
        <title>Genome architecture and evolution of a unichromosomal asexual nematode.</title>
        <authorList>
            <person name="Fradin H."/>
            <person name="Zegar C."/>
            <person name="Gutwein M."/>
            <person name="Lucas J."/>
            <person name="Kovtun M."/>
            <person name="Corcoran D."/>
            <person name="Baugh L.R."/>
            <person name="Kiontke K."/>
            <person name="Gunsalus K."/>
            <person name="Fitch D.H."/>
            <person name="Piano F."/>
        </authorList>
    </citation>
    <scope>NUCLEOTIDE SEQUENCE [LARGE SCALE GENOMIC DNA]</scope>
    <source>
        <strain evidence="2">PF1309</strain>
    </source>
</reference>
<evidence type="ECO:0000313" key="3">
    <source>
        <dbReference type="Proteomes" id="UP000218231"/>
    </source>
</evidence>
<gene>
    <name evidence="2" type="ORF">WR25_17835</name>
</gene>
<evidence type="ECO:0000313" key="2">
    <source>
        <dbReference type="EMBL" id="PAV79050.1"/>
    </source>
</evidence>
<keyword evidence="3" id="KW-1185">Reference proteome</keyword>
<organism evidence="2 3">
    <name type="scientific">Diploscapter pachys</name>
    <dbReference type="NCBI Taxonomy" id="2018661"/>
    <lineage>
        <taxon>Eukaryota</taxon>
        <taxon>Metazoa</taxon>
        <taxon>Ecdysozoa</taxon>
        <taxon>Nematoda</taxon>
        <taxon>Chromadorea</taxon>
        <taxon>Rhabditida</taxon>
        <taxon>Rhabditina</taxon>
        <taxon>Rhabditomorpha</taxon>
        <taxon>Rhabditoidea</taxon>
        <taxon>Rhabditidae</taxon>
        <taxon>Diploscapter</taxon>
    </lineage>
</organism>
<sequence>MGNNGVGMDTGQVRDSGMWSGDIMIGNAIGMVNHRERGFLVLNRPALREVSIAVTTITPQVKHSGNQTARVETCLGLETGRRASACNASEIRGLLCQGDHPKTIGTARSNTRHRRTD</sequence>
<evidence type="ECO:0000256" key="1">
    <source>
        <dbReference type="SAM" id="MobiDB-lite"/>
    </source>
</evidence>